<dbReference type="AlphaFoldDB" id="A0A3L8D1Z4"/>
<organism evidence="1">
    <name type="scientific">Ooceraea biroi</name>
    <name type="common">Clonal raider ant</name>
    <name type="synonym">Cerapachys biroi</name>
    <dbReference type="NCBI Taxonomy" id="2015173"/>
    <lineage>
        <taxon>Eukaryota</taxon>
        <taxon>Metazoa</taxon>
        <taxon>Ecdysozoa</taxon>
        <taxon>Arthropoda</taxon>
        <taxon>Hexapoda</taxon>
        <taxon>Insecta</taxon>
        <taxon>Pterygota</taxon>
        <taxon>Neoptera</taxon>
        <taxon>Endopterygota</taxon>
        <taxon>Hymenoptera</taxon>
        <taxon>Apocrita</taxon>
        <taxon>Aculeata</taxon>
        <taxon>Formicoidea</taxon>
        <taxon>Formicidae</taxon>
        <taxon>Dorylinae</taxon>
        <taxon>Ooceraea</taxon>
    </lineage>
</organism>
<dbReference type="EMBL" id="QOIP01000140">
    <property type="protein sequence ID" value="RLU14635.1"/>
    <property type="molecule type" value="Genomic_DNA"/>
</dbReference>
<proteinExistence type="predicted"/>
<sequence length="52" mass="6347">MPQMKPLMWLSILFTMCMFMLMTISHLHSFINYKIVINPPMGTSKKKIHWYW</sequence>
<name>A0A3L8D1Z4_OOCBI</name>
<reference evidence="1" key="2">
    <citation type="submission" date="2018-07" db="EMBL/GenBank/DDBJ databases">
        <authorList>
            <person name="Mckenzie S.K."/>
            <person name="Kronauer D.J.C."/>
        </authorList>
    </citation>
    <scope>NUCLEOTIDE SEQUENCE</scope>
    <source>
        <strain evidence="1">Clonal line C1</strain>
    </source>
</reference>
<evidence type="ECO:0000313" key="1">
    <source>
        <dbReference type="EMBL" id="RLU14635.1"/>
    </source>
</evidence>
<dbReference type="Proteomes" id="UP000279307">
    <property type="component" value="Mitochondrion MT"/>
</dbReference>
<reference evidence="1" key="1">
    <citation type="journal article" date="2018" name="Genome Res.">
        <title>The genomic architecture and molecular evolution of ant odorant receptors.</title>
        <authorList>
            <person name="McKenzie S.K."/>
            <person name="Kronauer D.J.C."/>
        </authorList>
    </citation>
    <scope>NUCLEOTIDE SEQUENCE [LARGE SCALE GENOMIC DNA]</scope>
    <source>
        <strain evidence="1">Clonal line C1</strain>
    </source>
</reference>
<protein>
    <submittedName>
        <fullName evidence="1">Atp8</fullName>
    </submittedName>
</protein>
<comment type="caution">
    <text evidence="1">The sequence shown here is derived from an EMBL/GenBank/DDBJ whole genome shotgun (WGS) entry which is preliminary data.</text>
</comment>
<gene>
    <name evidence="1" type="ORF">DMN91_013090</name>
</gene>
<accession>A0A3L8D1Z4</accession>
<geneLocation type="mitochondrion" evidence="1"/>
<keyword evidence="1" id="KW-0496">Mitochondrion</keyword>